<dbReference type="EMBL" id="AJWN02000040">
    <property type="protein sequence ID" value="OEE62182.1"/>
    <property type="molecule type" value="Genomic_DNA"/>
</dbReference>
<evidence type="ECO:0000313" key="2">
    <source>
        <dbReference type="Proteomes" id="UP000095039"/>
    </source>
</evidence>
<reference evidence="1 2" key="1">
    <citation type="journal article" date="2012" name="Science">
        <title>Ecological populations of bacteria act as socially cohesive units of antibiotic production and resistance.</title>
        <authorList>
            <person name="Cordero O.X."/>
            <person name="Wildschutte H."/>
            <person name="Kirkup B."/>
            <person name="Proehl S."/>
            <person name="Ngo L."/>
            <person name="Hussain F."/>
            <person name="Le Roux F."/>
            <person name="Mincer T."/>
            <person name="Polz M.F."/>
        </authorList>
    </citation>
    <scope>NUCLEOTIDE SEQUENCE [LARGE SCALE GENOMIC DNA]</scope>
    <source>
        <strain evidence="1 2">FF-454</strain>
    </source>
</reference>
<proteinExistence type="predicted"/>
<evidence type="ECO:0000313" key="1">
    <source>
        <dbReference type="EMBL" id="OEE62182.1"/>
    </source>
</evidence>
<gene>
    <name evidence="1" type="ORF">A1OK_01355</name>
</gene>
<dbReference type="AlphaFoldDB" id="A0A1E5CAH3"/>
<sequence>MDSQLYLVINTQQPLGQRISKRLAEKGNIVVYLTDDDQEGYAIAAEEPRVRYRYCSPKNQAMLAEEIEWTQRCVSLIDGIVVMVSESEIEDIRMPLDERFFSCARPQNTSSELSQEPLQELSITYVIVAQKPQAPDSLKALHLALCSRAHDDEKCNGFRVNYVLVSLNDKDEEDNDTTQSDIATSASNLTHYLTSQQAKAVHRQAFYFKNSSD</sequence>
<protein>
    <submittedName>
        <fullName evidence="1">Uncharacterized protein</fullName>
    </submittedName>
</protein>
<accession>A0A1E5CAH3</accession>
<dbReference type="Proteomes" id="UP000095039">
    <property type="component" value="Unassembled WGS sequence"/>
</dbReference>
<name>A0A1E5CAH3_9GAMM</name>
<dbReference type="RefSeq" id="WP_016962136.1">
    <property type="nucleotide sequence ID" value="NZ_AJWN02000040.1"/>
</dbReference>
<comment type="caution">
    <text evidence="1">The sequence shown here is derived from an EMBL/GenBank/DDBJ whole genome shotgun (WGS) entry which is preliminary data.</text>
</comment>
<organism evidence="1 2">
    <name type="scientific">Enterovibrio norvegicus FF-454</name>
    <dbReference type="NCBI Taxonomy" id="1185651"/>
    <lineage>
        <taxon>Bacteria</taxon>
        <taxon>Pseudomonadati</taxon>
        <taxon>Pseudomonadota</taxon>
        <taxon>Gammaproteobacteria</taxon>
        <taxon>Vibrionales</taxon>
        <taxon>Vibrionaceae</taxon>
        <taxon>Enterovibrio</taxon>
    </lineage>
</organism>
<keyword evidence="2" id="KW-1185">Reference proteome</keyword>